<evidence type="ECO:0000313" key="5">
    <source>
        <dbReference type="Proteomes" id="UP000826462"/>
    </source>
</evidence>
<keyword evidence="1 2" id="KW-0732">Signal</keyword>
<evidence type="ECO:0000256" key="2">
    <source>
        <dbReference type="SAM" id="SignalP"/>
    </source>
</evidence>
<sequence length="368" mass="37652">MLMALVRGRRDSWRRMVFTLLVLFMCGLGSHAAFAQTAICSTASTSTVAISMPASITVPRDKVPGSVLTTWATSPQTTSYFGCVTSGTASAGMVFQPVSLTKSGITVVEPHGVTVTVWNTNVSGVGIAIAVSSYSAGCGGWQPWQDLALANVSGWTGTLCNKAGSWATGGQVEMALVATGTVVAGTTTGGQILRGTGATNVNGAITFAKLPSGAAAQNSFSLSATNVVVAGCTTADVTLDLGSYQQSTFKSIGPATNTAKNFTIAVNACPAGLTKIQYQFNSINAVLDPTNGVLALSSTSTATGIGLQLKDGSGNPLQYNTTQYTLSAYNTTTGGSYTIPLTAAYYQTAATVTPGSVNTVLTFTLIYQ</sequence>
<keyword evidence="5" id="KW-1185">Reference proteome</keyword>
<dbReference type="Proteomes" id="UP000826462">
    <property type="component" value="Chromosome 2"/>
</dbReference>
<dbReference type="InterPro" id="IPR050263">
    <property type="entry name" value="Bact_Fimbrial_Adh_Pro"/>
</dbReference>
<dbReference type="Gene3D" id="2.60.40.3310">
    <property type="match status" value="1"/>
</dbReference>
<dbReference type="RefSeq" id="WP_219801345.1">
    <property type="nucleotide sequence ID" value="NZ_CP080096.1"/>
</dbReference>
<dbReference type="InterPro" id="IPR008966">
    <property type="entry name" value="Adhesion_dom_sf"/>
</dbReference>
<feature type="signal peptide" evidence="2">
    <location>
        <begin position="1"/>
        <end position="35"/>
    </location>
</feature>
<evidence type="ECO:0000313" key="4">
    <source>
        <dbReference type="EMBL" id="QYD71916.1"/>
    </source>
</evidence>
<name>A0ABX8USB8_9BURK</name>
<dbReference type="InterPro" id="IPR000259">
    <property type="entry name" value="Adhesion_dom_fimbrial"/>
</dbReference>
<gene>
    <name evidence="4" type="ORF">KZJ38_33715</name>
</gene>
<dbReference type="PANTHER" id="PTHR33420:SF3">
    <property type="entry name" value="FIMBRIAL SUBUNIT ELFA"/>
    <property type="match status" value="1"/>
</dbReference>
<feature type="chain" id="PRO_5045423883" evidence="2">
    <location>
        <begin position="36"/>
        <end position="368"/>
    </location>
</feature>
<dbReference type="EMBL" id="CP080096">
    <property type="protein sequence ID" value="QYD71916.1"/>
    <property type="molecule type" value="Genomic_DNA"/>
</dbReference>
<feature type="domain" description="Fimbrial-type adhesion" evidence="3">
    <location>
        <begin position="228"/>
        <end position="368"/>
    </location>
</feature>
<protein>
    <submittedName>
        <fullName evidence="4">Type 1 fimbrial protein</fullName>
    </submittedName>
</protein>
<dbReference type="PANTHER" id="PTHR33420">
    <property type="entry name" value="FIMBRIAL SUBUNIT ELFA-RELATED"/>
    <property type="match status" value="1"/>
</dbReference>
<evidence type="ECO:0000256" key="1">
    <source>
        <dbReference type="ARBA" id="ARBA00022729"/>
    </source>
</evidence>
<accession>A0ABX8USB8</accession>
<dbReference type="SUPFAM" id="SSF49401">
    <property type="entry name" value="Bacterial adhesins"/>
    <property type="match status" value="1"/>
</dbReference>
<reference evidence="4 5" key="1">
    <citation type="submission" date="2021-07" db="EMBL/GenBank/DDBJ databases">
        <title>Paraburkholderia edwinii protects Aspergillus sp. from phenazines by acting as a toxin sponge.</title>
        <authorList>
            <person name="Dahlstrom K.M."/>
            <person name="Newman D.K."/>
        </authorList>
    </citation>
    <scope>NUCLEOTIDE SEQUENCE [LARGE SCALE GENOMIC DNA]</scope>
    <source>
        <strain evidence="4 5">Pe01</strain>
    </source>
</reference>
<dbReference type="Pfam" id="PF00419">
    <property type="entry name" value="Fimbrial"/>
    <property type="match status" value="1"/>
</dbReference>
<evidence type="ECO:0000259" key="3">
    <source>
        <dbReference type="Pfam" id="PF00419"/>
    </source>
</evidence>
<proteinExistence type="predicted"/>
<dbReference type="InterPro" id="IPR036937">
    <property type="entry name" value="Adhesion_dom_fimbrial_sf"/>
</dbReference>
<dbReference type="Gene3D" id="2.60.40.1090">
    <property type="entry name" value="Fimbrial-type adhesion domain"/>
    <property type="match status" value="1"/>
</dbReference>
<organism evidence="4 5">
    <name type="scientific">Paraburkholderia edwinii</name>
    <dbReference type="NCBI Taxonomy" id="2861782"/>
    <lineage>
        <taxon>Bacteria</taxon>
        <taxon>Pseudomonadati</taxon>
        <taxon>Pseudomonadota</taxon>
        <taxon>Betaproteobacteria</taxon>
        <taxon>Burkholderiales</taxon>
        <taxon>Burkholderiaceae</taxon>
        <taxon>Paraburkholderia</taxon>
    </lineage>
</organism>